<sequence length="800" mass="85012">MSFNSRDRYPNGSDSGPVISAPIRAQLPTNGHDDTAYNLAGYEDSASRAGRAAGSTYANSEYNADVPENEQPKGNRFFRTRKRMCLCICCLLLLIILAVVIPVVIFVIVPAIAQSSVNGSKMVVTSSNITAPQENSFIMKMAGKVTDTGAFDAQIEIKDKVKMYYEGVELGQMAMDPIDAKSGVGATLDASPTFEITDVEAFGKFSKVMMTSEEFTWTMKGDARVRAMGLTIDNIKLQKDLTFKGMQGFPGVKIKSFDLPSNHPLGGITMNVESTMDNPSAFGVELGDLTFDIKYSGLRIVTANVTGVNLVPGENLMSMKGRMVPQPRSEDMAIVNKMFGAYMTGKSSDMSVIGVAVRPNATAKPIPWLQAGFEGLTLKVTLDSKEKGDLIQSLELGSMDMRFTEQTAWSPSTSAPNVVARFRMPFGFPMEMKQVAQEITVYDGGNGIARLSVPLSPAKGSSASGQMSTALTNVPMNVVPGQNAQFSRFLRDVTVSASKAVTMRGTVSVVAGSAIGDIKLDGVKLDQPVTLQGLRGLSTGPVIMSDVRVTGGTSTALIISLTTTLTNPSNLALSTGTVYFQIATGGQVVGRAEMANMQLKPGVNTSPSTFYFEPSGNAALLAGKAMLNNFVAGVSHPVSISGYSGSTKVASLQQGLSEIRLSSSVPSKGDKMLVGTTYSINMLTVLFTKKSKVTVTLYNPLDAPVSLITMKATASTKGQKLGVIDHRFATPLVLPPKGTVTSPALEMALNINPQILQIVLTAPNGELSLDIDSSLTALIGAFPVALDYKQNAVRGQRVSE</sequence>
<feature type="region of interest" description="Disordered" evidence="1">
    <location>
        <begin position="1"/>
        <end position="31"/>
    </location>
</feature>
<proteinExistence type="predicted"/>
<keyword evidence="5" id="KW-1185">Reference proteome</keyword>
<evidence type="ECO:0000256" key="1">
    <source>
        <dbReference type="SAM" id="MobiDB-lite"/>
    </source>
</evidence>
<evidence type="ECO:0000313" key="5">
    <source>
        <dbReference type="Proteomes" id="UP000271241"/>
    </source>
</evidence>
<keyword evidence="2" id="KW-1133">Transmembrane helix</keyword>
<reference evidence="5" key="1">
    <citation type="journal article" date="2018" name="Nat. Microbiol.">
        <title>Leveraging single-cell genomics to expand the fungal tree of life.</title>
        <authorList>
            <person name="Ahrendt S.R."/>
            <person name="Quandt C.A."/>
            <person name="Ciobanu D."/>
            <person name="Clum A."/>
            <person name="Salamov A."/>
            <person name="Andreopoulos B."/>
            <person name="Cheng J.F."/>
            <person name="Woyke T."/>
            <person name="Pelin A."/>
            <person name="Henrissat B."/>
            <person name="Reynolds N.K."/>
            <person name="Benny G.L."/>
            <person name="Smith M.E."/>
            <person name="James T.Y."/>
            <person name="Grigoriev I.V."/>
        </authorList>
    </citation>
    <scope>NUCLEOTIDE SEQUENCE [LARGE SCALE GENOMIC DNA]</scope>
    <source>
        <strain evidence="5">RSA 1356</strain>
    </source>
</reference>
<dbReference type="EMBL" id="KZ992609">
    <property type="protein sequence ID" value="RKP08371.1"/>
    <property type="molecule type" value="Genomic_DNA"/>
</dbReference>
<dbReference type="GO" id="GO:0000329">
    <property type="term" value="C:fungal-type vacuole membrane"/>
    <property type="evidence" value="ECO:0007669"/>
    <property type="project" value="InterPro"/>
</dbReference>
<organism evidence="4 5">
    <name type="scientific">Thamnocephalis sphaerospora</name>
    <dbReference type="NCBI Taxonomy" id="78915"/>
    <lineage>
        <taxon>Eukaryota</taxon>
        <taxon>Fungi</taxon>
        <taxon>Fungi incertae sedis</taxon>
        <taxon>Zoopagomycota</taxon>
        <taxon>Zoopagomycotina</taxon>
        <taxon>Zoopagomycetes</taxon>
        <taxon>Zoopagales</taxon>
        <taxon>Sigmoideomycetaceae</taxon>
        <taxon>Thamnocephalis</taxon>
    </lineage>
</organism>
<dbReference type="STRING" id="78915.A0A4P9XS65"/>
<accession>A0A4P9XS65</accession>
<keyword evidence="2" id="KW-0812">Transmembrane</keyword>
<dbReference type="AlphaFoldDB" id="A0A4P9XS65"/>
<dbReference type="InterPro" id="IPR046368">
    <property type="entry name" value="Tag1"/>
</dbReference>
<dbReference type="Pfam" id="PF12505">
    <property type="entry name" value="DUF3712"/>
    <property type="match status" value="2"/>
</dbReference>
<feature type="domain" description="Tag1-like fifth Ig-like" evidence="3">
    <location>
        <begin position="689"/>
        <end position="783"/>
    </location>
</feature>
<dbReference type="Pfam" id="PF26153">
    <property type="entry name" value="LEA-2L_5"/>
    <property type="match status" value="1"/>
</dbReference>
<name>A0A4P9XS65_9FUNG</name>
<dbReference type="OrthoDB" id="10039566at2759"/>
<keyword evidence="2" id="KW-0472">Membrane</keyword>
<dbReference type="InterPro" id="IPR022185">
    <property type="entry name" value="DUF3712"/>
</dbReference>
<feature type="transmembrane region" description="Helical" evidence="2">
    <location>
        <begin position="85"/>
        <end position="113"/>
    </location>
</feature>
<dbReference type="PANTHER" id="PTHR35895">
    <property type="entry name" value="CHROMOSOME 16, WHOLE GENOME SHOTGUN SEQUENCE"/>
    <property type="match status" value="1"/>
</dbReference>
<gene>
    <name evidence="4" type="ORF">THASP1DRAFT_23623</name>
</gene>
<dbReference type="PANTHER" id="PTHR35895:SF1">
    <property type="entry name" value="LIPID-BINDING SERUM GLYCOPROTEIN C-TERMINAL DOMAIN-CONTAINING PROTEIN"/>
    <property type="match status" value="1"/>
</dbReference>
<evidence type="ECO:0000256" key="2">
    <source>
        <dbReference type="SAM" id="Phobius"/>
    </source>
</evidence>
<evidence type="ECO:0000313" key="4">
    <source>
        <dbReference type="EMBL" id="RKP08371.1"/>
    </source>
</evidence>
<evidence type="ECO:0000259" key="3">
    <source>
        <dbReference type="Pfam" id="PF26153"/>
    </source>
</evidence>
<dbReference type="InterPro" id="IPR059066">
    <property type="entry name" value="Ig_Tag1-like_5th"/>
</dbReference>
<dbReference type="Proteomes" id="UP000271241">
    <property type="component" value="Unassembled WGS sequence"/>
</dbReference>
<protein>
    <recommendedName>
        <fullName evidence="3">Tag1-like fifth Ig-like domain-containing protein</fullName>
    </recommendedName>
</protein>